<feature type="region of interest" description="Phosphoribosyl-ATP pyrophosphohydrolase" evidence="15">
    <location>
        <begin position="116"/>
        <end position="207"/>
    </location>
</feature>
<dbReference type="GO" id="GO:0004636">
    <property type="term" value="F:phosphoribosyl-ATP diphosphatase activity"/>
    <property type="evidence" value="ECO:0007669"/>
    <property type="project" value="UniProtKB-UniRule"/>
</dbReference>
<keyword evidence="14 15" id="KW-0511">Multifunctional enzyme</keyword>
<evidence type="ECO:0000256" key="4">
    <source>
        <dbReference type="ARBA" id="ARBA00005169"/>
    </source>
</evidence>
<dbReference type="GO" id="GO:0005524">
    <property type="term" value="F:ATP binding"/>
    <property type="evidence" value="ECO:0007669"/>
    <property type="project" value="UniProtKB-KW"/>
</dbReference>
<dbReference type="UniPathway" id="UPA00031">
    <property type="reaction ID" value="UER00007"/>
</dbReference>
<proteinExistence type="inferred from homology"/>
<sequence>MLSEKILSKLNWVKTHGRIPVIIQHNSSGQVLMHGYMDQDALQKTLADHKVTFFSRTKNRLWTKGESSGCYLKTKSIIPDCDNDALLILVDPISPTCHLGNDSCFLDNYQSSWAFLWFLEKLIASRKNSSSCDNSYTAKLYTQGIKRIAQKVGEEGLETALAAVTNNRNELINEVSDLIYHLLVLLQIHDLDLNAIINNLKMRHYQR</sequence>
<dbReference type="AlphaFoldDB" id="C5WDB4"/>
<dbReference type="Pfam" id="PF01502">
    <property type="entry name" value="PRA-CH"/>
    <property type="match status" value="1"/>
</dbReference>
<reference evidence="17 18" key="1">
    <citation type="journal article" date="2011" name="Genome Biol. Evol.">
        <title>Reductive evolution of bacterial genome in insect gut environment.</title>
        <authorList>
            <person name="Nikoh N."/>
            <person name="Hosokawa T."/>
            <person name="Ohshima K."/>
            <person name="Hattori M."/>
            <person name="Fukatsu T."/>
        </authorList>
    </citation>
    <scope>NUCLEOTIDE SEQUENCE [LARGE SCALE GENOMIC DNA]</scope>
    <source>
        <strain evidence="17 18">Mpkobe</strain>
    </source>
</reference>
<dbReference type="HAMAP" id="MF_01019">
    <property type="entry name" value="HisIE"/>
    <property type="match status" value="1"/>
</dbReference>
<evidence type="ECO:0000256" key="5">
    <source>
        <dbReference type="ARBA" id="ARBA00005204"/>
    </source>
</evidence>
<accession>C5WDB4</accession>
<dbReference type="KEGG" id="icp:ICMP_469"/>
<dbReference type="PANTHER" id="PTHR42945">
    <property type="entry name" value="HISTIDINE BIOSYNTHESIS BIFUNCTIONAL PROTEIN"/>
    <property type="match status" value="1"/>
</dbReference>
<dbReference type="Gene3D" id="3.10.20.810">
    <property type="entry name" value="Phosphoribosyl-AMP cyclohydrolase"/>
    <property type="match status" value="1"/>
</dbReference>
<dbReference type="Pfam" id="PF01503">
    <property type="entry name" value="PRA-PH"/>
    <property type="match status" value="1"/>
</dbReference>
<dbReference type="SUPFAM" id="SSF141734">
    <property type="entry name" value="HisI-like"/>
    <property type="match status" value="1"/>
</dbReference>
<dbReference type="InterPro" id="IPR023019">
    <property type="entry name" value="His_synth_HisIE"/>
</dbReference>
<dbReference type="InterPro" id="IPR038019">
    <property type="entry name" value="PRib_AMP_CycHydrolase_sf"/>
</dbReference>
<comment type="pathway">
    <text evidence="4 15">Amino-acid biosynthesis; L-histidine biosynthesis; L-histidine from 5-phospho-alpha-D-ribose 1-diphosphate: step 3/9.</text>
</comment>
<comment type="similarity">
    <text evidence="7 15">In the N-terminal section; belongs to the PRA-CH family.</text>
</comment>
<dbReference type="HOGENOM" id="CLU_048577_3_1_6"/>
<dbReference type="HAMAP" id="MF_01020">
    <property type="entry name" value="HisE"/>
    <property type="match status" value="1"/>
</dbReference>
<evidence type="ECO:0000256" key="2">
    <source>
        <dbReference type="ARBA" id="ARBA00001460"/>
    </source>
</evidence>
<dbReference type="GO" id="GO:0000105">
    <property type="term" value="P:L-histidine biosynthetic process"/>
    <property type="evidence" value="ECO:0007669"/>
    <property type="project" value="UniProtKB-UniRule"/>
</dbReference>
<evidence type="ECO:0000256" key="15">
    <source>
        <dbReference type="HAMAP-Rule" id="MF_01019"/>
    </source>
</evidence>
<keyword evidence="13 15" id="KW-0368">Histidine biosynthesis</keyword>
<dbReference type="PANTHER" id="PTHR42945:SF9">
    <property type="entry name" value="HISTIDINE BIOSYNTHESIS BIFUNCTIONAL PROTEIN HISIE"/>
    <property type="match status" value="1"/>
</dbReference>
<dbReference type="STRING" id="476281.ICMP_469"/>
<keyword evidence="11 15" id="KW-0378">Hydrolase</keyword>
<dbReference type="Gene3D" id="1.10.287.1080">
    <property type="entry name" value="MazG-like"/>
    <property type="match status" value="1"/>
</dbReference>
<dbReference type="CDD" id="cd11534">
    <property type="entry name" value="NTP-PPase_HisIE_like"/>
    <property type="match status" value="1"/>
</dbReference>
<protein>
    <recommendedName>
        <fullName evidence="15">Histidine biosynthesis bifunctional protein HisIE</fullName>
    </recommendedName>
    <domain>
        <recommendedName>
            <fullName evidence="15">Phosphoribosyl-AMP cyclohydrolase</fullName>
            <shortName evidence="15">PRA-CH</shortName>
            <ecNumber evidence="15">3.5.4.19</ecNumber>
        </recommendedName>
    </domain>
    <domain>
        <recommendedName>
            <fullName evidence="15">Phosphoribosyl-ATP pyrophosphatase</fullName>
            <shortName evidence="15">PRA-PH</shortName>
            <ecNumber evidence="15">3.6.1.31</ecNumber>
        </recommendedName>
    </domain>
</protein>
<dbReference type="InterPro" id="IPR002496">
    <property type="entry name" value="PRib_AMP_CycHydrolase_dom"/>
</dbReference>
<evidence type="ECO:0000256" key="8">
    <source>
        <dbReference type="ARBA" id="ARBA00022490"/>
    </source>
</evidence>
<keyword evidence="18" id="KW-1185">Reference proteome</keyword>
<dbReference type="NCBIfam" id="NF002747">
    <property type="entry name" value="PRK02759.1"/>
    <property type="match status" value="1"/>
</dbReference>
<keyword evidence="10 15" id="KW-0547">Nucleotide-binding</keyword>
<dbReference type="GO" id="GO:0004635">
    <property type="term" value="F:phosphoribosyl-AMP cyclohydrolase activity"/>
    <property type="evidence" value="ECO:0007669"/>
    <property type="project" value="UniProtKB-UniRule"/>
</dbReference>
<dbReference type="FunFam" id="3.10.20.810:FF:000001">
    <property type="entry name" value="Histidine biosynthesis bifunctional protein HisIE"/>
    <property type="match status" value="1"/>
</dbReference>
<evidence type="ECO:0000256" key="6">
    <source>
        <dbReference type="ARBA" id="ARBA00007731"/>
    </source>
</evidence>
<dbReference type="Proteomes" id="UP000061704">
    <property type="component" value="Chromosome"/>
</dbReference>
<evidence type="ECO:0000256" key="13">
    <source>
        <dbReference type="ARBA" id="ARBA00023102"/>
    </source>
</evidence>
<evidence type="ECO:0000256" key="1">
    <source>
        <dbReference type="ARBA" id="ARBA00000024"/>
    </source>
</evidence>
<evidence type="ECO:0000313" key="18">
    <source>
        <dbReference type="Proteomes" id="UP000061704"/>
    </source>
</evidence>
<name>C5WDB4_9ENTR</name>
<gene>
    <name evidence="15 17" type="primary">hisI</name>
    <name evidence="15" type="synonym">hisIE</name>
    <name evidence="17" type="ORF">ICMP_469</name>
</gene>
<evidence type="ECO:0000313" key="17">
    <source>
        <dbReference type="EMBL" id="BAH83320.1"/>
    </source>
</evidence>
<comment type="similarity">
    <text evidence="6 15">In the C-terminal section; belongs to the PRA-PH family.</text>
</comment>
<dbReference type="EC" id="3.6.1.31" evidence="15"/>
<dbReference type="GO" id="GO:0005737">
    <property type="term" value="C:cytoplasm"/>
    <property type="evidence" value="ECO:0007669"/>
    <property type="project" value="UniProtKB-SubCell"/>
</dbReference>
<dbReference type="SUPFAM" id="SSF101386">
    <property type="entry name" value="all-alpha NTP pyrophosphatases"/>
    <property type="match status" value="1"/>
</dbReference>
<dbReference type="NCBIfam" id="TIGR03188">
    <property type="entry name" value="histidine_hisI"/>
    <property type="match status" value="1"/>
</dbReference>
<evidence type="ECO:0000256" key="3">
    <source>
        <dbReference type="ARBA" id="ARBA00004496"/>
    </source>
</evidence>
<keyword evidence="9 15" id="KW-0028">Amino-acid biosynthesis</keyword>
<dbReference type="FunFam" id="1.10.287.1080:FF:000002">
    <property type="entry name" value="Histidine biosynthesis bifunctional protein HisIE"/>
    <property type="match status" value="1"/>
</dbReference>
<dbReference type="InterPro" id="IPR008179">
    <property type="entry name" value="HisE"/>
</dbReference>
<feature type="domain" description="Phosphoribosyl-AMP cyclohydrolase" evidence="16">
    <location>
        <begin position="33"/>
        <end position="105"/>
    </location>
</feature>
<dbReference type="InterPro" id="IPR021130">
    <property type="entry name" value="PRib-ATP_PPHydrolase-like"/>
</dbReference>
<comment type="catalytic activity">
    <reaction evidence="2 15">
        <text>1-(5-phospho-beta-D-ribosyl)-ATP + H2O = 1-(5-phospho-beta-D-ribosyl)-5'-AMP + diphosphate + H(+)</text>
        <dbReference type="Rhea" id="RHEA:22828"/>
        <dbReference type="ChEBI" id="CHEBI:15377"/>
        <dbReference type="ChEBI" id="CHEBI:15378"/>
        <dbReference type="ChEBI" id="CHEBI:33019"/>
        <dbReference type="ChEBI" id="CHEBI:59457"/>
        <dbReference type="ChEBI" id="CHEBI:73183"/>
        <dbReference type="EC" id="3.6.1.31"/>
    </reaction>
</comment>
<evidence type="ECO:0000256" key="9">
    <source>
        <dbReference type="ARBA" id="ARBA00022605"/>
    </source>
</evidence>
<keyword evidence="12 15" id="KW-0067">ATP-binding</keyword>
<evidence type="ECO:0000256" key="10">
    <source>
        <dbReference type="ARBA" id="ARBA00022741"/>
    </source>
</evidence>
<dbReference type="RefSeq" id="WP_041069549.1">
    <property type="nucleotide sequence ID" value="NZ_AP010872.1"/>
</dbReference>
<keyword evidence="8 15" id="KW-0963">Cytoplasm</keyword>
<feature type="region of interest" description="Phosphoribosyl-AMP cyclohydrolase" evidence="15">
    <location>
        <begin position="1"/>
        <end position="115"/>
    </location>
</feature>
<evidence type="ECO:0000259" key="16">
    <source>
        <dbReference type="Pfam" id="PF01502"/>
    </source>
</evidence>
<dbReference type="EMBL" id="AP010872">
    <property type="protein sequence ID" value="BAH83320.1"/>
    <property type="molecule type" value="Genomic_DNA"/>
</dbReference>
<evidence type="ECO:0000256" key="14">
    <source>
        <dbReference type="ARBA" id="ARBA00023268"/>
    </source>
</evidence>
<comment type="subcellular location">
    <subcellularLocation>
        <location evidence="3 15">Cytoplasm</location>
    </subcellularLocation>
</comment>
<dbReference type="OrthoDB" id="9795769at2"/>
<evidence type="ECO:0000256" key="11">
    <source>
        <dbReference type="ARBA" id="ARBA00022801"/>
    </source>
</evidence>
<evidence type="ECO:0000256" key="7">
    <source>
        <dbReference type="ARBA" id="ARBA00008299"/>
    </source>
</evidence>
<dbReference type="EC" id="3.5.4.19" evidence="15"/>
<evidence type="ECO:0000256" key="12">
    <source>
        <dbReference type="ARBA" id="ARBA00022840"/>
    </source>
</evidence>
<comment type="pathway">
    <text evidence="5 15">Amino-acid biosynthesis; L-histidine biosynthesis; L-histidine from 5-phospho-alpha-D-ribose 1-diphosphate: step 2/9.</text>
</comment>
<organism evidence="17 18">
    <name type="scientific">Candidatus Ishikawaella capsulata Mpkobe</name>
    <dbReference type="NCBI Taxonomy" id="476281"/>
    <lineage>
        <taxon>Bacteria</taxon>
        <taxon>Pseudomonadati</taxon>
        <taxon>Pseudomonadota</taxon>
        <taxon>Gammaproteobacteria</taxon>
        <taxon>Enterobacterales</taxon>
        <taxon>Enterobacteriaceae</taxon>
        <taxon>Candidatus Ishikawella</taxon>
    </lineage>
</organism>
<comment type="catalytic activity">
    <reaction evidence="1 15">
        <text>1-(5-phospho-beta-D-ribosyl)-5'-AMP + H2O = 1-(5-phospho-beta-D-ribosyl)-5-[(5-phospho-beta-D-ribosylamino)methylideneamino]imidazole-4-carboxamide</text>
        <dbReference type="Rhea" id="RHEA:20049"/>
        <dbReference type="ChEBI" id="CHEBI:15377"/>
        <dbReference type="ChEBI" id="CHEBI:58435"/>
        <dbReference type="ChEBI" id="CHEBI:59457"/>
        <dbReference type="EC" id="3.5.4.19"/>
    </reaction>
</comment>